<name>A0ABS4CPK7_9ENTE</name>
<evidence type="ECO:0000313" key="2">
    <source>
        <dbReference type="EMBL" id="MBP1048207.1"/>
    </source>
</evidence>
<keyword evidence="1" id="KW-0812">Transmembrane</keyword>
<protein>
    <submittedName>
        <fullName evidence="2">DUF975 family protein</fullName>
    </submittedName>
</protein>
<evidence type="ECO:0000313" key="3">
    <source>
        <dbReference type="Proteomes" id="UP000673375"/>
    </source>
</evidence>
<dbReference type="InterPro" id="IPR010380">
    <property type="entry name" value="DUF975"/>
</dbReference>
<dbReference type="Pfam" id="PF06161">
    <property type="entry name" value="DUF975"/>
    <property type="match status" value="1"/>
</dbReference>
<reference evidence="2 3" key="1">
    <citation type="submission" date="2020-12" db="EMBL/GenBank/DDBJ databases">
        <title>Vagococcus allomyrinae sp. nov. and Enterococcus lavae sp. nov., isolated from the larvae of Allomyrina dichotoma.</title>
        <authorList>
            <person name="Lee S.D."/>
        </authorList>
    </citation>
    <scope>NUCLEOTIDE SEQUENCE [LARGE SCALE GENOMIC DNA]</scope>
    <source>
        <strain evidence="2 3">BWM-S5</strain>
    </source>
</reference>
<accession>A0ABS4CPK7</accession>
<evidence type="ECO:0000256" key="1">
    <source>
        <dbReference type="SAM" id="Phobius"/>
    </source>
</evidence>
<sequence length="262" mass="29210">MKNQMTNAMHRERARNALSGKWGKMALIVLVSVLIETVVSTFIGNATGVASDSTGGRFINFILNNLIFFALTYGLYNAALQVIRGRSIEVGMVLSIFKGEYYLPMLLINLVQYVVQLVVGLLVLLPVLITFGTTVYLGMMFDTVSVTQYQNEMASNLFLAAVMFIFSLLMLLISLFVSGVFQFAVWTKIDHPEFGVGTALKEALALMKGNFKQYLFLELSFVGWYIVGAMALLIGLLWVIPYNHVALASLYDSIREEKELII</sequence>
<gene>
    <name evidence="2" type="ORF">I6N96_18085</name>
</gene>
<dbReference type="RefSeq" id="WP_209558971.1">
    <property type="nucleotide sequence ID" value="NZ_JAEDXU010000013.1"/>
</dbReference>
<feature type="transmembrane region" description="Helical" evidence="1">
    <location>
        <begin position="157"/>
        <end position="181"/>
    </location>
</feature>
<keyword evidence="1" id="KW-0472">Membrane</keyword>
<feature type="transmembrane region" description="Helical" evidence="1">
    <location>
        <begin position="58"/>
        <end position="76"/>
    </location>
</feature>
<organism evidence="2 3">
    <name type="scientific">Enterococcus larvae</name>
    <dbReference type="NCBI Taxonomy" id="2794352"/>
    <lineage>
        <taxon>Bacteria</taxon>
        <taxon>Bacillati</taxon>
        <taxon>Bacillota</taxon>
        <taxon>Bacilli</taxon>
        <taxon>Lactobacillales</taxon>
        <taxon>Enterococcaceae</taxon>
        <taxon>Enterococcus</taxon>
    </lineage>
</organism>
<dbReference type="Proteomes" id="UP000673375">
    <property type="component" value="Unassembled WGS sequence"/>
</dbReference>
<dbReference type="PANTHER" id="PTHR40076:SF1">
    <property type="entry name" value="MEMBRANE PROTEIN"/>
    <property type="match status" value="1"/>
</dbReference>
<keyword evidence="1" id="KW-1133">Transmembrane helix</keyword>
<feature type="transmembrane region" description="Helical" evidence="1">
    <location>
        <begin position="113"/>
        <end position="137"/>
    </location>
</feature>
<feature type="transmembrane region" description="Helical" evidence="1">
    <location>
        <begin position="214"/>
        <end position="240"/>
    </location>
</feature>
<keyword evidence="3" id="KW-1185">Reference proteome</keyword>
<comment type="caution">
    <text evidence="2">The sequence shown here is derived from an EMBL/GenBank/DDBJ whole genome shotgun (WGS) entry which is preliminary data.</text>
</comment>
<feature type="transmembrane region" description="Helical" evidence="1">
    <location>
        <begin position="21"/>
        <end position="46"/>
    </location>
</feature>
<dbReference type="PANTHER" id="PTHR40076">
    <property type="entry name" value="MEMBRANE PROTEIN-RELATED"/>
    <property type="match status" value="1"/>
</dbReference>
<dbReference type="EMBL" id="JAEDXU010000013">
    <property type="protein sequence ID" value="MBP1048207.1"/>
    <property type="molecule type" value="Genomic_DNA"/>
</dbReference>
<proteinExistence type="predicted"/>